<evidence type="ECO:0000313" key="2">
    <source>
        <dbReference type="Proteomes" id="UP001157502"/>
    </source>
</evidence>
<keyword evidence="2" id="KW-1185">Reference proteome</keyword>
<sequence length="140" mass="15596">MLRVVELRSWVTRFQNHSEELWVIFLSHSRRVAARGSRGERRNVRHSTGYGSLASHSGSVTRLRRWDGGGCLATLWLQLLVAPGYPRGHQLKQSSSVESMAWPGRSQANTAGRGNARAQEHRAYARISAVKSVLGEALFS</sequence>
<proteinExistence type="predicted"/>
<organism evidence="1 2">
    <name type="scientific">Dallia pectoralis</name>
    <name type="common">Alaska blackfish</name>
    <dbReference type="NCBI Taxonomy" id="75939"/>
    <lineage>
        <taxon>Eukaryota</taxon>
        <taxon>Metazoa</taxon>
        <taxon>Chordata</taxon>
        <taxon>Craniata</taxon>
        <taxon>Vertebrata</taxon>
        <taxon>Euteleostomi</taxon>
        <taxon>Actinopterygii</taxon>
        <taxon>Neopterygii</taxon>
        <taxon>Teleostei</taxon>
        <taxon>Protacanthopterygii</taxon>
        <taxon>Esociformes</taxon>
        <taxon>Umbridae</taxon>
        <taxon>Dallia</taxon>
    </lineage>
</organism>
<comment type="caution">
    <text evidence="1">The sequence shown here is derived from an EMBL/GenBank/DDBJ whole genome shotgun (WGS) entry which is preliminary data.</text>
</comment>
<dbReference type="Proteomes" id="UP001157502">
    <property type="component" value="Chromosome 10"/>
</dbReference>
<accession>A0ACC2GQL3</accession>
<gene>
    <name evidence="1" type="ORF">DPEC_G00121850</name>
</gene>
<name>A0ACC2GQL3_DALPE</name>
<protein>
    <submittedName>
        <fullName evidence="1">Uncharacterized protein</fullName>
    </submittedName>
</protein>
<reference evidence="1" key="1">
    <citation type="submission" date="2021-05" db="EMBL/GenBank/DDBJ databases">
        <authorList>
            <person name="Pan Q."/>
            <person name="Jouanno E."/>
            <person name="Zahm M."/>
            <person name="Klopp C."/>
            <person name="Cabau C."/>
            <person name="Louis A."/>
            <person name="Berthelot C."/>
            <person name="Parey E."/>
            <person name="Roest Crollius H."/>
            <person name="Montfort J."/>
            <person name="Robinson-Rechavi M."/>
            <person name="Bouchez O."/>
            <person name="Lampietro C."/>
            <person name="Lopez Roques C."/>
            <person name="Donnadieu C."/>
            <person name="Postlethwait J."/>
            <person name="Bobe J."/>
            <person name="Dillon D."/>
            <person name="Chandos A."/>
            <person name="von Hippel F."/>
            <person name="Guiguen Y."/>
        </authorList>
    </citation>
    <scope>NUCLEOTIDE SEQUENCE</scope>
    <source>
        <strain evidence="1">YG-Jan2019</strain>
    </source>
</reference>
<dbReference type="EMBL" id="CM055737">
    <property type="protein sequence ID" value="KAJ8005820.1"/>
    <property type="molecule type" value="Genomic_DNA"/>
</dbReference>
<evidence type="ECO:0000313" key="1">
    <source>
        <dbReference type="EMBL" id="KAJ8005820.1"/>
    </source>
</evidence>